<dbReference type="EMBL" id="WHWC01000017">
    <property type="protein sequence ID" value="KAG8366058.1"/>
    <property type="molecule type" value="Genomic_DNA"/>
</dbReference>
<dbReference type="PANTHER" id="PTHR23272">
    <property type="entry name" value="BED FINGER-RELATED"/>
    <property type="match status" value="1"/>
</dbReference>
<dbReference type="Pfam" id="PF05699">
    <property type="entry name" value="Dimer_Tnp_hAT"/>
    <property type="match status" value="1"/>
</dbReference>
<proteinExistence type="predicted"/>
<dbReference type="InterPro" id="IPR012337">
    <property type="entry name" value="RNaseH-like_sf"/>
</dbReference>
<evidence type="ECO:0000313" key="2">
    <source>
        <dbReference type="EMBL" id="KAG8366058.1"/>
    </source>
</evidence>
<gene>
    <name evidence="2" type="ORF">BUALT_Bualt17G0036500</name>
</gene>
<evidence type="ECO:0000259" key="1">
    <source>
        <dbReference type="Pfam" id="PF05699"/>
    </source>
</evidence>
<comment type="caution">
    <text evidence="2">The sequence shown here is derived from an EMBL/GenBank/DDBJ whole genome shotgun (WGS) entry which is preliminary data.</text>
</comment>
<keyword evidence="3" id="KW-1185">Reference proteome</keyword>
<feature type="domain" description="HAT C-terminal dimerisation" evidence="1">
    <location>
        <begin position="40"/>
        <end position="114"/>
    </location>
</feature>
<dbReference type="PANTHER" id="PTHR23272:SF193">
    <property type="entry name" value="OS07G0624100 PROTEIN"/>
    <property type="match status" value="1"/>
</dbReference>
<dbReference type="SUPFAM" id="SSF53098">
    <property type="entry name" value="Ribonuclease H-like"/>
    <property type="match status" value="1"/>
</dbReference>
<name>A0AAV6W5Y7_9LAMI</name>
<dbReference type="InterPro" id="IPR008906">
    <property type="entry name" value="HATC_C_dom"/>
</dbReference>
<protein>
    <recommendedName>
        <fullName evidence="1">HAT C-terminal dimerisation domain-containing protein</fullName>
    </recommendedName>
</protein>
<sequence length="148" mass="17184">MQTDGENDLSELLDSQFAKHLEEEQCIESKSKLARYLFDGFEKLSKDFDMLNWWKVNTPRYPFFSKVARDVLAIPVINIASKSAFSTSGHVIDPFRSSLSPKMVESLICAQDWLRATPSAIDLHAVIEHIEQFEELEKDSCWVKWMFY</sequence>
<dbReference type="AlphaFoldDB" id="A0AAV6W5Y7"/>
<organism evidence="2 3">
    <name type="scientific">Buddleja alternifolia</name>
    <dbReference type="NCBI Taxonomy" id="168488"/>
    <lineage>
        <taxon>Eukaryota</taxon>
        <taxon>Viridiplantae</taxon>
        <taxon>Streptophyta</taxon>
        <taxon>Embryophyta</taxon>
        <taxon>Tracheophyta</taxon>
        <taxon>Spermatophyta</taxon>
        <taxon>Magnoliopsida</taxon>
        <taxon>eudicotyledons</taxon>
        <taxon>Gunneridae</taxon>
        <taxon>Pentapetalae</taxon>
        <taxon>asterids</taxon>
        <taxon>lamiids</taxon>
        <taxon>Lamiales</taxon>
        <taxon>Scrophulariaceae</taxon>
        <taxon>Buddlejeae</taxon>
        <taxon>Buddleja</taxon>
    </lineage>
</organism>
<evidence type="ECO:0000313" key="3">
    <source>
        <dbReference type="Proteomes" id="UP000826271"/>
    </source>
</evidence>
<reference evidence="2" key="1">
    <citation type="submission" date="2019-10" db="EMBL/GenBank/DDBJ databases">
        <authorList>
            <person name="Zhang R."/>
            <person name="Pan Y."/>
            <person name="Wang J."/>
            <person name="Ma R."/>
            <person name="Yu S."/>
        </authorList>
    </citation>
    <scope>NUCLEOTIDE SEQUENCE</scope>
    <source>
        <strain evidence="2">LA-IB0</strain>
        <tissue evidence="2">Leaf</tissue>
    </source>
</reference>
<accession>A0AAV6W5Y7</accession>
<dbReference type="GO" id="GO:0046983">
    <property type="term" value="F:protein dimerization activity"/>
    <property type="evidence" value="ECO:0007669"/>
    <property type="project" value="InterPro"/>
</dbReference>
<dbReference type="Proteomes" id="UP000826271">
    <property type="component" value="Unassembled WGS sequence"/>
</dbReference>